<feature type="transmembrane region" description="Helical" evidence="6">
    <location>
        <begin position="362"/>
        <end position="381"/>
    </location>
</feature>
<feature type="transmembrane region" description="Helical" evidence="6">
    <location>
        <begin position="121"/>
        <end position="143"/>
    </location>
</feature>
<feature type="transmembrane region" description="Helical" evidence="6">
    <location>
        <begin position="182"/>
        <end position="203"/>
    </location>
</feature>
<dbReference type="InterPro" id="IPR050833">
    <property type="entry name" value="Poly_Biosynth_Transport"/>
</dbReference>
<evidence type="ECO:0000256" key="3">
    <source>
        <dbReference type="ARBA" id="ARBA00022692"/>
    </source>
</evidence>
<proteinExistence type="predicted"/>
<dbReference type="PANTHER" id="PTHR30250">
    <property type="entry name" value="PST FAMILY PREDICTED COLANIC ACID TRANSPORTER"/>
    <property type="match status" value="1"/>
</dbReference>
<dbReference type="InterPro" id="IPR002797">
    <property type="entry name" value="Polysacc_synth"/>
</dbReference>
<evidence type="ECO:0000256" key="1">
    <source>
        <dbReference type="ARBA" id="ARBA00004651"/>
    </source>
</evidence>
<dbReference type="PANTHER" id="PTHR30250:SF11">
    <property type="entry name" value="O-ANTIGEN TRANSPORTER-RELATED"/>
    <property type="match status" value="1"/>
</dbReference>
<feature type="transmembrane region" description="Helical" evidence="6">
    <location>
        <begin position="255"/>
        <end position="277"/>
    </location>
</feature>
<name>A0A173U4D5_9FIRM</name>
<evidence type="ECO:0000256" key="4">
    <source>
        <dbReference type="ARBA" id="ARBA00022989"/>
    </source>
</evidence>
<feature type="transmembrane region" description="Helical" evidence="6">
    <location>
        <begin position="155"/>
        <end position="176"/>
    </location>
</feature>
<keyword evidence="3 6" id="KW-0812">Transmembrane</keyword>
<dbReference type="AlphaFoldDB" id="A0A173U4D5"/>
<dbReference type="EMBL" id="CYXX01000012">
    <property type="protein sequence ID" value="CUN09005.1"/>
    <property type="molecule type" value="Genomic_DNA"/>
</dbReference>
<reference evidence="7 8" key="1">
    <citation type="submission" date="2015-09" db="EMBL/GenBank/DDBJ databases">
        <authorList>
            <consortium name="Pathogen Informatics"/>
        </authorList>
    </citation>
    <scope>NUCLEOTIDE SEQUENCE [LARGE SCALE GENOMIC DNA]</scope>
    <source>
        <strain evidence="7 8">2789STDY5608887</strain>
    </source>
</reference>
<keyword evidence="4 6" id="KW-1133">Transmembrane helix</keyword>
<evidence type="ECO:0000313" key="7">
    <source>
        <dbReference type="EMBL" id="CUN09005.1"/>
    </source>
</evidence>
<organism evidence="7 8">
    <name type="scientific">Roseburia inulinivorans</name>
    <dbReference type="NCBI Taxonomy" id="360807"/>
    <lineage>
        <taxon>Bacteria</taxon>
        <taxon>Bacillati</taxon>
        <taxon>Bacillota</taxon>
        <taxon>Clostridia</taxon>
        <taxon>Lachnospirales</taxon>
        <taxon>Lachnospiraceae</taxon>
        <taxon>Roseburia</taxon>
    </lineage>
</organism>
<dbReference type="GO" id="GO:0005886">
    <property type="term" value="C:plasma membrane"/>
    <property type="evidence" value="ECO:0007669"/>
    <property type="project" value="UniProtKB-SubCell"/>
</dbReference>
<comment type="subcellular location">
    <subcellularLocation>
        <location evidence="1">Cell membrane</location>
        <topology evidence="1">Multi-pass membrane protein</topology>
    </subcellularLocation>
</comment>
<evidence type="ECO:0000256" key="5">
    <source>
        <dbReference type="ARBA" id="ARBA00023136"/>
    </source>
</evidence>
<feature type="transmembrane region" description="Helical" evidence="6">
    <location>
        <begin position="421"/>
        <end position="444"/>
    </location>
</feature>
<sequence length="479" mass="53872">MNILKKMLMKDASEEVKASVAYTICGILTKCLSLITLPIFTRILSTDEYGLSTIYSSTAAILIIFTSLQLPYGTLSTAMIKYKEDRNGYLSSICAITTVLTAIYIVICVIFRNHFEKWLDLPLVLLVVMGIETLFSTANAAWMGQQRFEYQYKRVVAVTLGTSVAAVAVSLLVVCFSTEKGIARVISNAIVVSVVGFAIYVMIMIKGKKPFNKEYWRFALSFNIPLIPYYLSQVIFNQSDRLMINSYCGRGDAAIYGVAYSLATILTFVVTAIHSSYTPWIFERIDKKELTDNRRVSLILSAGIAFMLLGVIALAPEIIHIMAGEKYMDAIWVVPPVAMSILLLYYADLFDCLLFFYEAKSFLTLAAIFSAIVNVILNAIFIPKFGFVAAAYTTLASYLILAVLDYVYMRVICKKKNVDSNLYNIKGLVLLFVVFGFIGFLAMSLYNYPIIRYSIITVVFIIMFIFREKLMKLFKSVQK</sequence>
<feature type="transmembrane region" description="Helical" evidence="6">
    <location>
        <begin position="20"/>
        <end position="43"/>
    </location>
</feature>
<feature type="transmembrane region" description="Helical" evidence="6">
    <location>
        <begin position="298"/>
        <end position="319"/>
    </location>
</feature>
<protein>
    <submittedName>
        <fullName evidence="7">Polysaccharide biosynthesis protein</fullName>
    </submittedName>
</protein>
<dbReference type="Pfam" id="PF01943">
    <property type="entry name" value="Polysacc_synt"/>
    <property type="match status" value="1"/>
</dbReference>
<feature type="transmembrane region" description="Helical" evidence="6">
    <location>
        <begin position="331"/>
        <end position="350"/>
    </location>
</feature>
<dbReference type="Proteomes" id="UP000095453">
    <property type="component" value="Unassembled WGS sequence"/>
</dbReference>
<evidence type="ECO:0000313" key="8">
    <source>
        <dbReference type="Proteomes" id="UP000095453"/>
    </source>
</evidence>
<feature type="transmembrane region" description="Helical" evidence="6">
    <location>
        <begin position="89"/>
        <end position="115"/>
    </location>
</feature>
<feature type="transmembrane region" description="Helical" evidence="6">
    <location>
        <begin position="215"/>
        <end position="235"/>
    </location>
</feature>
<feature type="transmembrane region" description="Helical" evidence="6">
    <location>
        <begin position="49"/>
        <end position="68"/>
    </location>
</feature>
<keyword evidence="5 6" id="KW-0472">Membrane</keyword>
<gene>
    <name evidence="7" type="ORF">ERS852444_01830</name>
</gene>
<dbReference type="RefSeq" id="WP_055169264.1">
    <property type="nucleotide sequence ID" value="NZ_CYXX01000012.1"/>
</dbReference>
<accession>A0A173U4D5</accession>
<feature type="transmembrane region" description="Helical" evidence="6">
    <location>
        <begin position="387"/>
        <end position="409"/>
    </location>
</feature>
<keyword evidence="2" id="KW-1003">Cell membrane</keyword>
<feature type="transmembrane region" description="Helical" evidence="6">
    <location>
        <begin position="450"/>
        <end position="466"/>
    </location>
</feature>
<evidence type="ECO:0000256" key="2">
    <source>
        <dbReference type="ARBA" id="ARBA00022475"/>
    </source>
</evidence>
<evidence type="ECO:0000256" key="6">
    <source>
        <dbReference type="SAM" id="Phobius"/>
    </source>
</evidence>